<evidence type="ECO:0000313" key="3">
    <source>
        <dbReference type="Proteomes" id="UP000283509"/>
    </source>
</evidence>
<reference evidence="2 3" key="2">
    <citation type="submission" date="2019-01" db="EMBL/GenBank/DDBJ databases">
        <title>The decoding of complex shrimp genome reveals the adaptation for benthos swimmer, frequently molting mechanism and breeding impact on genome.</title>
        <authorList>
            <person name="Sun Y."/>
            <person name="Gao Y."/>
            <person name="Yu Y."/>
        </authorList>
    </citation>
    <scope>NUCLEOTIDE SEQUENCE [LARGE SCALE GENOMIC DNA]</scope>
    <source>
        <tissue evidence="2">Muscle</tissue>
    </source>
</reference>
<proteinExistence type="predicted"/>
<reference evidence="2 3" key="1">
    <citation type="submission" date="2018-04" db="EMBL/GenBank/DDBJ databases">
        <authorList>
            <person name="Zhang X."/>
            <person name="Yuan J."/>
            <person name="Li F."/>
            <person name="Xiang J."/>
        </authorList>
    </citation>
    <scope>NUCLEOTIDE SEQUENCE [LARGE SCALE GENOMIC DNA]</scope>
    <source>
        <tissue evidence="2">Muscle</tissue>
    </source>
</reference>
<feature type="region of interest" description="Disordered" evidence="1">
    <location>
        <begin position="101"/>
        <end position="133"/>
    </location>
</feature>
<dbReference type="EMBL" id="QCYY01004609">
    <property type="protein sequence ID" value="ROT60713.1"/>
    <property type="molecule type" value="Genomic_DNA"/>
</dbReference>
<organism evidence="2 3">
    <name type="scientific">Penaeus vannamei</name>
    <name type="common">Whiteleg shrimp</name>
    <name type="synonym">Litopenaeus vannamei</name>
    <dbReference type="NCBI Taxonomy" id="6689"/>
    <lineage>
        <taxon>Eukaryota</taxon>
        <taxon>Metazoa</taxon>
        <taxon>Ecdysozoa</taxon>
        <taxon>Arthropoda</taxon>
        <taxon>Crustacea</taxon>
        <taxon>Multicrustacea</taxon>
        <taxon>Malacostraca</taxon>
        <taxon>Eumalacostraca</taxon>
        <taxon>Eucarida</taxon>
        <taxon>Decapoda</taxon>
        <taxon>Dendrobranchiata</taxon>
        <taxon>Penaeoidea</taxon>
        <taxon>Penaeidae</taxon>
        <taxon>Penaeus</taxon>
    </lineage>
</organism>
<evidence type="ECO:0000313" key="2">
    <source>
        <dbReference type="EMBL" id="ROT60713.1"/>
    </source>
</evidence>
<keyword evidence="3" id="KW-1185">Reference proteome</keyword>
<feature type="region of interest" description="Disordered" evidence="1">
    <location>
        <begin position="160"/>
        <end position="211"/>
    </location>
</feature>
<sequence>MGDSSAGGESTQPGHRRVNRNWFSFGRRALRRARGVPPFGRVSGGPSRALAALSPRALFSPPFFSLSSLFSALLRDGAAGSGRVHSSSLLECSLIDGEICSPSPEPAAERAAGRGGEGAEGGPEGAAGGPGSSCGLTPEVVAAAPALALAAPDFPTSASSAFDGESAGVGDAPRARCSAVSSRGDGDAGDDRRLRPGPHPASPQDDSPRVLPRARAPFTCCARAQQRLWRLSRGQGGRGFLLLRVNDRRLSRVGRDGVTGNGVWRDRAGYALPGGHPTHLRDTGRDPPAGAGVWGHRRASRLLRTGVPRGVLTLVIVVRRRAPGTAGFDSGFVANQGCLERVFPASCASGVKRVTPLVLTAMNSFRRGAASTAGILSRLMAVLLLFQALAAASASRRLLRQNWLRASAACSLADSPRGGVSGGLRRVSRPRGRPFAREVVVVSHLPLLVPATASVAASCSAFMAARGLPVAMPFTPEWQGLPMELGELQTSFLRPRINRATRPRLLFQVLLRRGRRGRVTVAFLGVPFAPSFLALLGRVLPDLAPQLEPQAPPGGAVDAAILTHDSAGAVEEVAREGRRELLEVAGADLLGFRGREGGGKGTPLAALVELQQQVGLVHPQVVPGPREERLLRAPLPQRLQDALLLLIDGRGPRGAEGAAGGHHLEVPLVLHVPKLLRAARAALALEHQLAVGAEGDLRAPLDPDAEAATDKKGDVTHRFAPA</sequence>
<comment type="caution">
    <text evidence="2">The sequence shown here is derived from an EMBL/GenBank/DDBJ whole genome shotgun (WGS) entry which is preliminary data.</text>
</comment>
<name>A0A3R7Q9D1_PENVA</name>
<feature type="compositionally biased region" description="Gly residues" evidence="1">
    <location>
        <begin position="113"/>
        <end position="132"/>
    </location>
</feature>
<feature type="compositionally biased region" description="Basic and acidic residues" evidence="1">
    <location>
        <begin position="184"/>
        <end position="194"/>
    </location>
</feature>
<protein>
    <submittedName>
        <fullName evidence="2">Uncharacterized protein</fullName>
    </submittedName>
</protein>
<gene>
    <name evidence="2" type="ORF">C7M84_021732</name>
</gene>
<dbReference type="Proteomes" id="UP000283509">
    <property type="component" value="Unassembled WGS sequence"/>
</dbReference>
<evidence type="ECO:0000256" key="1">
    <source>
        <dbReference type="SAM" id="MobiDB-lite"/>
    </source>
</evidence>
<dbReference type="AlphaFoldDB" id="A0A3R7Q9D1"/>
<accession>A0A3R7Q9D1</accession>